<accession>A0A061B7S4</accession>
<reference evidence="1" key="1">
    <citation type="journal article" date="2014" name="Genome Announc.">
        <title>Genome sequence of the yeast Cyberlindnera fabianii (Hansenula fabianii).</title>
        <authorList>
            <person name="Freel K.C."/>
            <person name="Sarilar V."/>
            <person name="Neuveglise C."/>
            <person name="Devillers H."/>
            <person name="Friedrich A."/>
            <person name="Schacherer J."/>
        </authorList>
    </citation>
    <scope>NUCLEOTIDE SEQUENCE</scope>
    <source>
        <strain evidence="1">YJS4271</strain>
    </source>
</reference>
<evidence type="ECO:0000313" key="1">
    <source>
        <dbReference type="EMBL" id="CDR42948.1"/>
    </source>
</evidence>
<protein>
    <submittedName>
        <fullName evidence="1">CYFA0S10e04159g1_1</fullName>
    </submittedName>
</protein>
<organism evidence="1">
    <name type="scientific">Cyberlindnera fabianii</name>
    <name type="common">Yeast</name>
    <name type="synonym">Hansenula fabianii</name>
    <dbReference type="NCBI Taxonomy" id="36022"/>
    <lineage>
        <taxon>Eukaryota</taxon>
        <taxon>Fungi</taxon>
        <taxon>Dikarya</taxon>
        <taxon>Ascomycota</taxon>
        <taxon>Saccharomycotina</taxon>
        <taxon>Saccharomycetes</taxon>
        <taxon>Phaffomycetales</taxon>
        <taxon>Phaffomycetaceae</taxon>
        <taxon>Cyberlindnera</taxon>
    </lineage>
</organism>
<sequence length="158" mass="17750">MCQNHTHSPQEERYHFDHHRLRKAAERRRLLRESGARVFVHARPQGFNPHAEQLYLKDPLQAAGSSISDQTCVRVATNDKSSSLLIATSAAALSQEIAPHILGYHDMCCYESLKVMRSACGICKHLLFPKGSNHLSSQWQDVLERGPRGPESPSREPA</sequence>
<proteinExistence type="predicted"/>
<name>A0A061B7S4_CYBFA</name>
<dbReference type="EMBL" id="LK052895">
    <property type="protein sequence ID" value="CDR42948.1"/>
    <property type="molecule type" value="Genomic_DNA"/>
</dbReference>
<gene>
    <name evidence="1" type="ORF">CYFA0S_10e04159g</name>
</gene>
<dbReference type="AlphaFoldDB" id="A0A061B7S4"/>